<evidence type="ECO:0000256" key="1">
    <source>
        <dbReference type="SAM" id="MobiDB-lite"/>
    </source>
</evidence>
<keyword evidence="3" id="KW-1185">Reference proteome</keyword>
<protein>
    <submittedName>
        <fullName evidence="2">Ribosome-associated translation inhibitor RaiA</fullName>
    </submittedName>
</protein>
<dbReference type="OrthoDB" id="8018648at2"/>
<accession>A0A4D7B0P4</accession>
<sequence length="121" mass="13665">MKLDDIDRVILVKSADVELGSALPQHVRESITRVARKYFGELTAASVYFSHEGPSIRSTFNVQMGSLKMISASSLAPDCYQAFDMALDKAAKQLRRKKRELRDTRPGRPNKLTIPFENPRI</sequence>
<dbReference type="InterPro" id="IPR003489">
    <property type="entry name" value="RHF/RaiA"/>
</dbReference>
<dbReference type="InterPro" id="IPR036567">
    <property type="entry name" value="RHF-like"/>
</dbReference>
<dbReference type="AlphaFoldDB" id="A0A4D7B0P4"/>
<dbReference type="EMBL" id="CP039690">
    <property type="protein sequence ID" value="QCI63006.1"/>
    <property type="molecule type" value="Genomic_DNA"/>
</dbReference>
<dbReference type="Gene3D" id="3.30.160.100">
    <property type="entry name" value="Ribosome hibernation promotion factor-like"/>
    <property type="match status" value="1"/>
</dbReference>
<evidence type="ECO:0000313" key="2">
    <source>
        <dbReference type="EMBL" id="QCI63006.1"/>
    </source>
</evidence>
<dbReference type="NCBIfam" id="TIGR00741">
    <property type="entry name" value="yfiA"/>
    <property type="match status" value="1"/>
</dbReference>
<feature type="region of interest" description="Disordered" evidence="1">
    <location>
        <begin position="96"/>
        <end position="121"/>
    </location>
</feature>
<gene>
    <name evidence="2" type="primary">raiA</name>
    <name evidence="2" type="ORF">E8M01_01365</name>
</gene>
<reference evidence="2 3" key="1">
    <citation type="submission" date="2019-04" db="EMBL/GenBank/DDBJ databases">
        <title>Phreatobacter aquaticus sp. nov.</title>
        <authorList>
            <person name="Choi A."/>
        </authorList>
    </citation>
    <scope>NUCLEOTIDE SEQUENCE [LARGE SCALE GENOMIC DNA]</scope>
    <source>
        <strain evidence="2 3">KCTC 52518</strain>
    </source>
</reference>
<dbReference type="SUPFAM" id="SSF69754">
    <property type="entry name" value="Ribosome binding protein Y (YfiA homologue)"/>
    <property type="match status" value="1"/>
</dbReference>
<organism evidence="2 3">
    <name type="scientific">Phreatobacter stygius</name>
    <dbReference type="NCBI Taxonomy" id="1940610"/>
    <lineage>
        <taxon>Bacteria</taxon>
        <taxon>Pseudomonadati</taxon>
        <taxon>Pseudomonadota</taxon>
        <taxon>Alphaproteobacteria</taxon>
        <taxon>Hyphomicrobiales</taxon>
        <taxon>Phreatobacteraceae</taxon>
        <taxon>Phreatobacter</taxon>
    </lineage>
</organism>
<dbReference type="KEGG" id="pstg:E8M01_01365"/>
<name>A0A4D7B0P4_9HYPH</name>
<dbReference type="Proteomes" id="UP000298781">
    <property type="component" value="Chromosome"/>
</dbReference>
<dbReference type="Pfam" id="PF02482">
    <property type="entry name" value="Ribosomal_S30AE"/>
    <property type="match status" value="1"/>
</dbReference>
<evidence type="ECO:0000313" key="3">
    <source>
        <dbReference type="Proteomes" id="UP000298781"/>
    </source>
</evidence>
<proteinExistence type="predicted"/>
<dbReference type="RefSeq" id="WP_136958469.1">
    <property type="nucleotide sequence ID" value="NZ_CP039690.1"/>
</dbReference>